<reference evidence="1 2" key="1">
    <citation type="journal article" date="2020" name="Cell">
        <title>Large-Scale Comparative Analyses of Tick Genomes Elucidate Their Genetic Diversity and Vector Capacities.</title>
        <authorList>
            <consortium name="Tick Genome and Microbiome Consortium (TIGMIC)"/>
            <person name="Jia N."/>
            <person name="Wang J."/>
            <person name="Shi W."/>
            <person name="Du L."/>
            <person name="Sun Y."/>
            <person name="Zhan W."/>
            <person name="Jiang J.F."/>
            <person name="Wang Q."/>
            <person name="Zhang B."/>
            <person name="Ji P."/>
            <person name="Bell-Sakyi L."/>
            <person name="Cui X.M."/>
            <person name="Yuan T.T."/>
            <person name="Jiang B.G."/>
            <person name="Yang W.F."/>
            <person name="Lam T.T."/>
            <person name="Chang Q.C."/>
            <person name="Ding S.J."/>
            <person name="Wang X.J."/>
            <person name="Zhu J.G."/>
            <person name="Ruan X.D."/>
            <person name="Zhao L."/>
            <person name="Wei J.T."/>
            <person name="Ye R.Z."/>
            <person name="Que T.C."/>
            <person name="Du C.H."/>
            <person name="Zhou Y.H."/>
            <person name="Cheng J.X."/>
            <person name="Dai P.F."/>
            <person name="Guo W.B."/>
            <person name="Han X.H."/>
            <person name="Huang E.J."/>
            <person name="Li L.F."/>
            <person name="Wei W."/>
            <person name="Gao Y.C."/>
            <person name="Liu J.Z."/>
            <person name="Shao H.Z."/>
            <person name="Wang X."/>
            <person name="Wang C.C."/>
            <person name="Yang T.C."/>
            <person name="Huo Q.B."/>
            <person name="Li W."/>
            <person name="Chen H.Y."/>
            <person name="Chen S.E."/>
            <person name="Zhou L.G."/>
            <person name="Ni X.B."/>
            <person name="Tian J.H."/>
            <person name="Sheng Y."/>
            <person name="Liu T."/>
            <person name="Pan Y.S."/>
            <person name="Xia L.Y."/>
            <person name="Li J."/>
            <person name="Zhao F."/>
            <person name="Cao W.C."/>
        </authorList>
    </citation>
    <scope>NUCLEOTIDE SEQUENCE [LARGE SCALE GENOMIC DNA]</scope>
    <source>
        <strain evidence="1">HaeL-2018</strain>
    </source>
</reference>
<dbReference type="EMBL" id="JABSTR010000001">
    <property type="protein sequence ID" value="KAH9361984.1"/>
    <property type="molecule type" value="Genomic_DNA"/>
</dbReference>
<dbReference type="AlphaFoldDB" id="A0A9J6FHS3"/>
<protein>
    <submittedName>
        <fullName evidence="1">Uncharacterized protein</fullName>
    </submittedName>
</protein>
<gene>
    <name evidence="1" type="ORF">HPB48_014923</name>
</gene>
<evidence type="ECO:0000313" key="1">
    <source>
        <dbReference type="EMBL" id="KAH9361984.1"/>
    </source>
</evidence>
<accession>A0A9J6FHS3</accession>
<evidence type="ECO:0000313" key="2">
    <source>
        <dbReference type="Proteomes" id="UP000821853"/>
    </source>
</evidence>
<comment type="caution">
    <text evidence="1">The sequence shown here is derived from an EMBL/GenBank/DDBJ whole genome shotgun (WGS) entry which is preliminary data.</text>
</comment>
<organism evidence="1 2">
    <name type="scientific">Haemaphysalis longicornis</name>
    <name type="common">Bush tick</name>
    <dbReference type="NCBI Taxonomy" id="44386"/>
    <lineage>
        <taxon>Eukaryota</taxon>
        <taxon>Metazoa</taxon>
        <taxon>Ecdysozoa</taxon>
        <taxon>Arthropoda</taxon>
        <taxon>Chelicerata</taxon>
        <taxon>Arachnida</taxon>
        <taxon>Acari</taxon>
        <taxon>Parasitiformes</taxon>
        <taxon>Ixodida</taxon>
        <taxon>Ixodoidea</taxon>
        <taxon>Ixodidae</taxon>
        <taxon>Haemaphysalinae</taxon>
        <taxon>Haemaphysalis</taxon>
    </lineage>
</organism>
<dbReference type="Proteomes" id="UP000821853">
    <property type="component" value="Chromosome 1"/>
</dbReference>
<proteinExistence type="predicted"/>
<name>A0A9J6FHS3_HAELO</name>
<sequence length="68" mass="7679">MVLNRLEAYFESTDFFPSQQIGIRKGVSTQDLFFLLAHDFDPPPPSQIQAIVTLDVRIASITLPVILF</sequence>
<dbReference type="VEuPathDB" id="VectorBase:HLOH_041642"/>
<keyword evidence="2" id="KW-1185">Reference proteome</keyword>